<organism evidence="1 2">
    <name type="scientific">Sphagnum troendelagicum</name>
    <dbReference type="NCBI Taxonomy" id="128251"/>
    <lineage>
        <taxon>Eukaryota</taxon>
        <taxon>Viridiplantae</taxon>
        <taxon>Streptophyta</taxon>
        <taxon>Embryophyta</taxon>
        <taxon>Bryophyta</taxon>
        <taxon>Sphagnophytina</taxon>
        <taxon>Sphagnopsida</taxon>
        <taxon>Sphagnales</taxon>
        <taxon>Sphagnaceae</taxon>
        <taxon>Sphagnum</taxon>
    </lineage>
</organism>
<dbReference type="EMBL" id="OZ019893">
    <property type="protein sequence ID" value="CAK9190145.1"/>
    <property type="molecule type" value="Genomic_DNA"/>
</dbReference>
<name>A0ABP0T945_9BRYO</name>
<proteinExistence type="predicted"/>
<gene>
    <name evidence="1" type="ORF">CSSPTR1EN2_LOCUS695</name>
</gene>
<sequence>MQQENRYENQSPLHFYRSRAVAVAAATSQVQEEKQYFRISDPLPQVAATISQEKQYLSPPLLLFDSERRQHL</sequence>
<accession>A0ABP0T945</accession>
<evidence type="ECO:0000313" key="1">
    <source>
        <dbReference type="EMBL" id="CAK9190145.1"/>
    </source>
</evidence>
<dbReference type="Proteomes" id="UP001497512">
    <property type="component" value="Chromosome 1"/>
</dbReference>
<reference evidence="1 2" key="1">
    <citation type="submission" date="2024-02" db="EMBL/GenBank/DDBJ databases">
        <authorList>
            <consortium name="ELIXIR-Norway"/>
            <consortium name="Elixir Norway"/>
        </authorList>
    </citation>
    <scope>NUCLEOTIDE SEQUENCE [LARGE SCALE GENOMIC DNA]</scope>
</reference>
<keyword evidence="2" id="KW-1185">Reference proteome</keyword>
<evidence type="ECO:0000313" key="2">
    <source>
        <dbReference type="Proteomes" id="UP001497512"/>
    </source>
</evidence>
<protein>
    <submittedName>
        <fullName evidence="1">Uncharacterized protein</fullName>
    </submittedName>
</protein>